<dbReference type="EMBL" id="JBHSIU010000066">
    <property type="protein sequence ID" value="MFC5004749.1"/>
    <property type="molecule type" value="Genomic_DNA"/>
</dbReference>
<dbReference type="Proteomes" id="UP001595912">
    <property type="component" value="Unassembled WGS sequence"/>
</dbReference>
<dbReference type="SMART" id="SM00382">
    <property type="entry name" value="AAA"/>
    <property type="match status" value="1"/>
</dbReference>
<dbReference type="RefSeq" id="WP_380125419.1">
    <property type="nucleotide sequence ID" value="NZ_JBHSIU010000066.1"/>
</dbReference>
<dbReference type="Pfam" id="PF22738">
    <property type="entry name" value="NNH7"/>
    <property type="match status" value="1"/>
</dbReference>
<dbReference type="InterPro" id="IPR054567">
    <property type="entry name" value="NNH7"/>
</dbReference>
<accession>A0ABV9WAN5</accession>
<gene>
    <name evidence="2" type="ORF">ACFPIJ_43850</name>
</gene>
<organism evidence="2 3">
    <name type="scientific">Dactylosporangium cerinum</name>
    <dbReference type="NCBI Taxonomy" id="1434730"/>
    <lineage>
        <taxon>Bacteria</taxon>
        <taxon>Bacillati</taxon>
        <taxon>Actinomycetota</taxon>
        <taxon>Actinomycetes</taxon>
        <taxon>Micromonosporales</taxon>
        <taxon>Micromonosporaceae</taxon>
        <taxon>Dactylosporangium</taxon>
    </lineage>
</organism>
<proteinExistence type="predicted"/>
<sequence>MLRYADAVALLGGDSPAVAALDRALGGALLVSTAGGSAVVAGLLGARGEALRAGHELVRGIRDRLHGYSRYDRTQRLHAAHTVLVVTAFFEAFEELRLPLDLDRVELTGQDQLRLAEPNSAGQDVVQGLLDAQVAMPGVDLPHETLLRQLSDWYGGMAGRWLGFLEGLSAWSDLDETQRRRAAATMREDLPPLAVRRYEDRYRQLALEVPEFAWWSGQQEHRATRRALAGIEELLRGVAAGRAPDQRRRELARAYQDALSRPILADGDAPAGLTIPTLAAAYVDPDFRLATGLTDNSAANESFWETRPVRTDLAAFLTAHLTGPAATEAPLLVLGQPGAGKSVLTRILAARLPATDFLPIRVELRDAPADAMIQDQIEHAVRAATGKRVDWPDLVGSTGDALPVVLLDGFDELLQATGVSQTDYLLRVADFQHREAVQERPVVVLVTSRTAVADRAQVPPGTAVLRLEPFRPEQIEQWLQVWNEVNQASFAARGVAQLPATAVLRQPQLAGQPLLLLMLALYDSDANALQRDAAALDEAQLYEQLLKLFAAREVHRQHPGATGDALAALVDDDLLRLSLVAFAMFNRGRQWATTAELDADLDVIDERHNPNHDLRRGLRSGETVLGRFFFMQRAQALRDGERLATYEFLHATFGEYLVARLVHRLVVQMAAQERAALATPFGAGGSQDGLLHALLSFAPLIGRGPVLGFLRGFAGHLPPGQRAADLPVTLFQRLDTRGEDLRYARYQPAPVPPVGRYARYSLNLVLLAAVYGSGVHASALFPAGADVVARWRSLTLLWQSALGAEEWGALLFATRTRHLWSDTARDVRVELDDLDGAPSEAVDLYWLNDIPPYRAQATTNRAGIIGHRYIASEQLSRQAAFTADEVTALAVHAIEPFLAQPQGTANVVVGFPPWDRQARPDPLPVTMLGGLLRLLAAAVSQETAPATLAYLFRAVLVPAAHWSDVLDGRTRTEALGVGLSLLAVHSHRLPTDEFTVLVEEVTETSLDDDRRESLIEAIVNHLAAGRADPVEAMYLRTLTEGFLRLDHAEYARWRVGLHEAGHRASETHPMIPGSALVDVEPRLLARVRWLLRAEFGMDLPASAEPPGSP</sequence>
<reference evidence="3" key="1">
    <citation type="journal article" date="2019" name="Int. J. Syst. Evol. Microbiol.">
        <title>The Global Catalogue of Microorganisms (GCM) 10K type strain sequencing project: providing services to taxonomists for standard genome sequencing and annotation.</title>
        <authorList>
            <consortium name="The Broad Institute Genomics Platform"/>
            <consortium name="The Broad Institute Genome Sequencing Center for Infectious Disease"/>
            <person name="Wu L."/>
            <person name="Ma J."/>
        </authorList>
    </citation>
    <scope>NUCLEOTIDE SEQUENCE [LARGE SCALE GENOMIC DNA]</scope>
    <source>
        <strain evidence="3">CGMCC 4.7152</strain>
    </source>
</reference>
<dbReference type="InterPro" id="IPR027417">
    <property type="entry name" value="P-loop_NTPase"/>
</dbReference>
<dbReference type="InterPro" id="IPR003593">
    <property type="entry name" value="AAA+_ATPase"/>
</dbReference>
<dbReference type="SUPFAM" id="SSF52540">
    <property type="entry name" value="P-loop containing nucleoside triphosphate hydrolases"/>
    <property type="match status" value="1"/>
</dbReference>
<evidence type="ECO:0000313" key="3">
    <source>
        <dbReference type="Proteomes" id="UP001595912"/>
    </source>
</evidence>
<protein>
    <submittedName>
        <fullName evidence="2">NACHT domain-containing protein</fullName>
    </submittedName>
</protein>
<evidence type="ECO:0000259" key="1">
    <source>
        <dbReference type="SMART" id="SM00382"/>
    </source>
</evidence>
<feature type="domain" description="AAA+ ATPase" evidence="1">
    <location>
        <begin position="327"/>
        <end position="471"/>
    </location>
</feature>
<evidence type="ECO:0000313" key="2">
    <source>
        <dbReference type="EMBL" id="MFC5004749.1"/>
    </source>
</evidence>
<name>A0ABV9WAN5_9ACTN</name>
<keyword evidence="3" id="KW-1185">Reference proteome</keyword>
<comment type="caution">
    <text evidence="2">The sequence shown here is derived from an EMBL/GenBank/DDBJ whole genome shotgun (WGS) entry which is preliminary data.</text>
</comment>
<dbReference type="Gene3D" id="3.40.50.300">
    <property type="entry name" value="P-loop containing nucleotide triphosphate hydrolases"/>
    <property type="match status" value="1"/>
</dbReference>